<evidence type="ECO:0000313" key="5">
    <source>
        <dbReference type="Proteomes" id="UP000593766"/>
    </source>
</evidence>
<dbReference type="Gene3D" id="3.10.620.30">
    <property type="match status" value="1"/>
</dbReference>
<keyword evidence="2" id="KW-0472">Membrane</keyword>
<evidence type="ECO:0000256" key="1">
    <source>
        <dbReference type="SAM" id="MobiDB-lite"/>
    </source>
</evidence>
<feature type="compositionally biased region" description="Low complexity" evidence="1">
    <location>
        <begin position="371"/>
        <end position="385"/>
    </location>
</feature>
<feature type="region of interest" description="Disordered" evidence="1">
    <location>
        <begin position="361"/>
        <end position="399"/>
    </location>
</feature>
<dbReference type="KEGG" id="tcs:IMZ38_06770"/>
<evidence type="ECO:0000313" key="4">
    <source>
        <dbReference type="EMBL" id="QOR94310.1"/>
    </source>
</evidence>
<feature type="transmembrane region" description="Helical" evidence="2">
    <location>
        <begin position="402"/>
        <end position="425"/>
    </location>
</feature>
<reference evidence="4 5" key="1">
    <citation type="submission" date="2020-10" db="EMBL/GenBank/DDBJ databases">
        <title>Complete genome sequence of Thermosphaera aggregans strain 3507.</title>
        <authorList>
            <person name="Zayulina K.S."/>
            <person name="Elcheninov A.G."/>
            <person name="Toshchakov S.V."/>
            <person name="Kublanov I.V."/>
            <person name="Kochetkova T.V."/>
        </authorList>
    </citation>
    <scope>NUCLEOTIDE SEQUENCE [LARGE SCALE GENOMIC DNA]</scope>
    <source>
        <strain evidence="4 5">3507</strain>
    </source>
</reference>
<dbReference type="GeneID" id="59455106"/>
<name>A0A7M1UPZ3_9CREN</name>
<dbReference type="AlphaFoldDB" id="A0A7M1UPZ3"/>
<dbReference type="RefSeq" id="WP_193436110.1">
    <property type="nucleotide sequence ID" value="NZ_CP063144.1"/>
</dbReference>
<dbReference type="SUPFAM" id="SSF54001">
    <property type="entry name" value="Cysteine proteinases"/>
    <property type="match status" value="1"/>
</dbReference>
<keyword evidence="5" id="KW-1185">Reference proteome</keyword>
<evidence type="ECO:0000259" key="3">
    <source>
        <dbReference type="Pfam" id="PF01841"/>
    </source>
</evidence>
<accession>A0A7M1UPZ3</accession>
<protein>
    <submittedName>
        <fullName evidence="4">Transglutaminase domain-containing protein</fullName>
    </submittedName>
</protein>
<feature type="domain" description="Transglutaminase-like" evidence="3">
    <location>
        <begin position="191"/>
        <end position="283"/>
    </location>
</feature>
<dbReference type="Proteomes" id="UP000593766">
    <property type="component" value="Chromosome"/>
</dbReference>
<evidence type="ECO:0000256" key="2">
    <source>
        <dbReference type="SAM" id="Phobius"/>
    </source>
</evidence>
<dbReference type="InterPro" id="IPR038765">
    <property type="entry name" value="Papain-like_cys_pep_sf"/>
</dbReference>
<keyword evidence="2" id="KW-1133">Transmembrane helix</keyword>
<gene>
    <name evidence="4" type="ORF">IMZ38_06770</name>
</gene>
<sequence length="430" mass="48073">MPRLLLLILMLAMVLASPLQADAPSVSVPVECRSFYFFNAIWITYSNITETLLLESPVNFTLGSFINQTVVPVYSVNVDYNETSGTYAFNVTVGEGFYGYLVNKVEVCTPKSAWNKQLITMALANVSYAPYPETGFPSDIVEKYVHRPHELVVNVVVPAFEEWFNETYGVGTARASYLGLAVSAAYFIYLEFITYNASATPNSIEEVIQTRQGDCDDMSRILIELLNYYGIPSTIGYGYVYIPQAGFERFVMPVENVTYIFRYNGPHAFVLTYIPGYEWISVDLLAGSIWYYPFLFEGESVETTVNESDVEQTIDLHRSINGSQLIAVFDRDEFTRMFGAEVNNSLVEAFINETIIGSISTSTSHPTQSATETTQPTQSHSPTTTFEEHSPTPPVSTEPPRLLSAEALTVMLALVALALIVIFIIRLRKR</sequence>
<dbReference type="InterPro" id="IPR002931">
    <property type="entry name" value="Transglutaminase-like"/>
</dbReference>
<organism evidence="4 5">
    <name type="scientific">Thermosphaera chiliense</name>
    <dbReference type="NCBI Taxonomy" id="3402707"/>
    <lineage>
        <taxon>Archaea</taxon>
        <taxon>Thermoproteota</taxon>
        <taxon>Thermoprotei</taxon>
        <taxon>Desulfurococcales</taxon>
        <taxon>Desulfurococcaceae</taxon>
        <taxon>Thermosphaera</taxon>
    </lineage>
</organism>
<proteinExistence type="predicted"/>
<keyword evidence="2" id="KW-0812">Transmembrane</keyword>
<dbReference type="EMBL" id="CP063144">
    <property type="protein sequence ID" value="QOR94310.1"/>
    <property type="molecule type" value="Genomic_DNA"/>
</dbReference>
<dbReference type="Pfam" id="PF01841">
    <property type="entry name" value="Transglut_core"/>
    <property type="match status" value="1"/>
</dbReference>
<dbReference type="OrthoDB" id="18481at2157"/>